<dbReference type="Proteomes" id="UP000708208">
    <property type="component" value="Unassembled WGS sequence"/>
</dbReference>
<dbReference type="AlphaFoldDB" id="A0A8J2KLA8"/>
<accession>A0A8J2KLA8</accession>
<protein>
    <submittedName>
        <fullName evidence="1">Uncharacterized protein</fullName>
    </submittedName>
</protein>
<evidence type="ECO:0000313" key="1">
    <source>
        <dbReference type="EMBL" id="CAG7820096.1"/>
    </source>
</evidence>
<comment type="caution">
    <text evidence="1">The sequence shown here is derived from an EMBL/GenBank/DDBJ whole genome shotgun (WGS) entry which is preliminary data.</text>
</comment>
<keyword evidence="2" id="KW-1185">Reference proteome</keyword>
<name>A0A8J2KLA8_9HEXA</name>
<proteinExistence type="predicted"/>
<sequence length="67" mass="7409">NKTKADSWTTEIVINHTNLNGVVTKSPTAFEEVSQQEPYHPFCRHNVLLAKSNSQIQVALSTPMGTV</sequence>
<reference evidence="1" key="1">
    <citation type="submission" date="2021-06" db="EMBL/GenBank/DDBJ databases">
        <authorList>
            <person name="Hodson N. C."/>
            <person name="Mongue J. A."/>
            <person name="Jaron S. K."/>
        </authorList>
    </citation>
    <scope>NUCLEOTIDE SEQUENCE</scope>
</reference>
<organism evidence="1 2">
    <name type="scientific">Allacma fusca</name>
    <dbReference type="NCBI Taxonomy" id="39272"/>
    <lineage>
        <taxon>Eukaryota</taxon>
        <taxon>Metazoa</taxon>
        <taxon>Ecdysozoa</taxon>
        <taxon>Arthropoda</taxon>
        <taxon>Hexapoda</taxon>
        <taxon>Collembola</taxon>
        <taxon>Symphypleona</taxon>
        <taxon>Sminthuridae</taxon>
        <taxon>Allacma</taxon>
    </lineage>
</organism>
<feature type="non-terminal residue" evidence="1">
    <location>
        <position position="1"/>
    </location>
</feature>
<gene>
    <name evidence="1" type="ORF">AFUS01_LOCUS30504</name>
</gene>
<evidence type="ECO:0000313" key="2">
    <source>
        <dbReference type="Proteomes" id="UP000708208"/>
    </source>
</evidence>
<dbReference type="EMBL" id="CAJVCH010469148">
    <property type="protein sequence ID" value="CAG7820096.1"/>
    <property type="molecule type" value="Genomic_DNA"/>
</dbReference>